<dbReference type="InterPro" id="IPR001304">
    <property type="entry name" value="C-type_lectin-like"/>
</dbReference>
<dbReference type="GeneTree" id="ENSGT01020000230338"/>
<dbReference type="GO" id="GO:0030246">
    <property type="term" value="F:carbohydrate binding"/>
    <property type="evidence" value="ECO:0007669"/>
    <property type="project" value="UniProtKB-KW"/>
</dbReference>
<evidence type="ECO:0000313" key="5">
    <source>
        <dbReference type="Proteomes" id="UP000694389"/>
    </source>
</evidence>
<dbReference type="Ensembl" id="ENSDLAT00005049779.2">
    <property type="protein sequence ID" value="ENSDLAP00005046658.1"/>
    <property type="gene ID" value="ENSDLAG00005020618.2"/>
</dbReference>
<dbReference type="InterPro" id="IPR033989">
    <property type="entry name" value="CD209-like_CTLD"/>
</dbReference>
<dbReference type="PANTHER" id="PTHR22803">
    <property type="entry name" value="MANNOSE, PHOSPHOLIPASE, LECTIN RECEPTOR RELATED"/>
    <property type="match status" value="1"/>
</dbReference>
<dbReference type="Proteomes" id="UP000694389">
    <property type="component" value="Unassembled WGS sequence"/>
</dbReference>
<evidence type="ECO:0000256" key="1">
    <source>
        <dbReference type="ARBA" id="ARBA00022734"/>
    </source>
</evidence>
<evidence type="ECO:0000256" key="2">
    <source>
        <dbReference type="ARBA" id="ARBA00023157"/>
    </source>
</evidence>
<dbReference type="Pfam" id="PF00059">
    <property type="entry name" value="Lectin_C"/>
    <property type="match status" value="1"/>
</dbReference>
<dbReference type="SMART" id="SM00034">
    <property type="entry name" value="CLECT"/>
    <property type="match status" value="1"/>
</dbReference>
<dbReference type="PROSITE" id="PS50041">
    <property type="entry name" value="C_TYPE_LECTIN_2"/>
    <property type="match status" value="1"/>
</dbReference>
<dbReference type="SUPFAM" id="SSF56436">
    <property type="entry name" value="C-type lectin-like"/>
    <property type="match status" value="1"/>
</dbReference>
<protein>
    <recommendedName>
        <fullName evidence="3">C-type lectin domain-containing protein</fullName>
    </recommendedName>
</protein>
<reference evidence="4" key="2">
    <citation type="submission" date="2025-09" db="UniProtKB">
        <authorList>
            <consortium name="Ensembl"/>
        </authorList>
    </citation>
    <scope>IDENTIFICATION</scope>
</reference>
<dbReference type="InterPro" id="IPR016186">
    <property type="entry name" value="C-type_lectin-like/link_sf"/>
</dbReference>
<reference evidence="4" key="1">
    <citation type="submission" date="2025-08" db="UniProtKB">
        <authorList>
            <consortium name="Ensembl"/>
        </authorList>
    </citation>
    <scope>IDENTIFICATION</scope>
</reference>
<name>A0A8C4HRM7_DICLA</name>
<accession>A0A8C4HRM7</accession>
<dbReference type="PROSITE" id="PS00615">
    <property type="entry name" value="C_TYPE_LECTIN_1"/>
    <property type="match status" value="1"/>
</dbReference>
<evidence type="ECO:0000313" key="4">
    <source>
        <dbReference type="Ensembl" id="ENSDLAP00005046658.1"/>
    </source>
</evidence>
<keyword evidence="2" id="KW-1015">Disulfide bond</keyword>
<dbReference type="CDD" id="cd03590">
    <property type="entry name" value="CLECT_DC-SIGN_like"/>
    <property type="match status" value="1"/>
</dbReference>
<dbReference type="AlphaFoldDB" id="A0A8C4HRM7"/>
<dbReference type="InterPro" id="IPR050111">
    <property type="entry name" value="C-type_lectin/snaclec_domain"/>
</dbReference>
<dbReference type="InterPro" id="IPR018378">
    <property type="entry name" value="C-type_lectin_CS"/>
</dbReference>
<organism evidence="4 5">
    <name type="scientific">Dicentrarchus labrax</name>
    <name type="common">European seabass</name>
    <name type="synonym">Morone labrax</name>
    <dbReference type="NCBI Taxonomy" id="13489"/>
    <lineage>
        <taxon>Eukaryota</taxon>
        <taxon>Metazoa</taxon>
        <taxon>Chordata</taxon>
        <taxon>Craniata</taxon>
        <taxon>Vertebrata</taxon>
        <taxon>Euteleostomi</taxon>
        <taxon>Actinopterygii</taxon>
        <taxon>Neopterygii</taxon>
        <taxon>Teleostei</taxon>
        <taxon>Neoteleostei</taxon>
        <taxon>Acanthomorphata</taxon>
        <taxon>Eupercaria</taxon>
        <taxon>Moronidae</taxon>
        <taxon>Dicentrarchus</taxon>
    </lineage>
</organism>
<keyword evidence="5" id="KW-1185">Reference proteome</keyword>
<dbReference type="InterPro" id="IPR016187">
    <property type="entry name" value="CTDL_fold"/>
</dbReference>
<proteinExistence type="predicted"/>
<dbReference type="Gene3D" id="3.10.100.10">
    <property type="entry name" value="Mannose-Binding Protein A, subunit A"/>
    <property type="match status" value="1"/>
</dbReference>
<evidence type="ECO:0000259" key="3">
    <source>
        <dbReference type="PROSITE" id="PS50041"/>
    </source>
</evidence>
<feature type="domain" description="C-type lectin" evidence="3">
    <location>
        <begin position="25"/>
        <end position="136"/>
    </location>
</feature>
<keyword evidence="1" id="KW-0430">Lectin</keyword>
<sequence>MFKRIFHNFSNSFNFHYSQEGWRYFYGSFYYISSIKRTWEASRDDCLQKGAELVIINSQEEQEFIRQYKKSAWIGLTDRVTEGVWKWVDGTPLTTSFWRSGEPNNYYGRNEDCVEITNNGGWNDLVCENEINWICEKKMAPLPWER</sequence>